<dbReference type="PANTHER" id="PTHR36512:SF3">
    <property type="entry name" value="BLR5678 PROTEIN"/>
    <property type="match status" value="1"/>
</dbReference>
<reference evidence="2" key="1">
    <citation type="submission" date="2021-02" db="EMBL/GenBank/DDBJ databases">
        <authorList>
            <person name="Nowell W R."/>
        </authorList>
    </citation>
    <scope>NUCLEOTIDE SEQUENCE</scope>
</reference>
<evidence type="ECO:0000256" key="1">
    <source>
        <dbReference type="ARBA" id="ARBA00007068"/>
    </source>
</evidence>
<dbReference type="Gene3D" id="3.60.70.12">
    <property type="entry name" value="L-amino peptidase D-ALA esterase/amidase"/>
    <property type="match status" value="1"/>
</dbReference>
<dbReference type="GO" id="GO:0004177">
    <property type="term" value="F:aminopeptidase activity"/>
    <property type="evidence" value="ECO:0007669"/>
    <property type="project" value="TreeGrafter"/>
</dbReference>
<dbReference type="CDD" id="cd02253">
    <property type="entry name" value="DmpA"/>
    <property type="match status" value="1"/>
</dbReference>
<evidence type="ECO:0000313" key="2">
    <source>
        <dbReference type="EMBL" id="CAF3730041.1"/>
    </source>
</evidence>
<proteinExistence type="inferred from homology"/>
<gene>
    <name evidence="2" type="ORF">JBS370_LOCUS11352</name>
</gene>
<dbReference type="SUPFAM" id="SSF56266">
    <property type="entry name" value="DmpA/ArgJ-like"/>
    <property type="match status" value="1"/>
</dbReference>
<evidence type="ECO:0008006" key="4">
    <source>
        <dbReference type="Google" id="ProtNLM"/>
    </source>
</evidence>
<sequence length="379" mass="41152">MSVRVRARDIGIPFKGTPGAWNSITDVRGVEVGHRTLIDEGSDEQSTRKKSIRTGVTVVLPRGKNISGNLEEQQIFGAWYSLNGNGEMTGTTWLEESGLLAPIIAITNTHSVGTVRDTAIQWIARQSTDSVLSEGEYISLSLPVVTETWDGFLNDINGYHVKQEHLFDAIETASSGYVDEGNVGGGTGMITHDFKGGIGTSSRKHGEYTVGVLVQSNYGKRNQLTIAGVPIGEEMSNELLPVDGKRATKPQEQGSIIVIVATDAPFLPHQLKRLVRRVPLGIGLVGGRGGNGSGDIFIAFSTANQQVMGKKTGLLNLEMLPNEEMDPFFEAVTQATEEAILNAMIAAKTMEGLYGNKIYAIPHERIREILKKYNRLQDS</sequence>
<dbReference type="PANTHER" id="PTHR36512">
    <property type="entry name" value="D-AMINOPEPTIDASE"/>
    <property type="match status" value="1"/>
</dbReference>
<dbReference type="EMBL" id="CAJOBD010000871">
    <property type="protein sequence ID" value="CAF3730041.1"/>
    <property type="molecule type" value="Genomic_DNA"/>
</dbReference>
<accession>A0A818WTV1</accession>
<comment type="caution">
    <text evidence="2">The sequence shown here is derived from an EMBL/GenBank/DDBJ whole genome shotgun (WGS) entry which is preliminary data.</text>
</comment>
<dbReference type="Proteomes" id="UP000663836">
    <property type="component" value="Unassembled WGS sequence"/>
</dbReference>
<dbReference type="Pfam" id="PF03576">
    <property type="entry name" value="Peptidase_S58"/>
    <property type="match status" value="1"/>
</dbReference>
<dbReference type="InterPro" id="IPR005321">
    <property type="entry name" value="Peptidase_S58_DmpA"/>
</dbReference>
<evidence type="ECO:0000313" key="3">
    <source>
        <dbReference type="Proteomes" id="UP000663836"/>
    </source>
</evidence>
<dbReference type="AlphaFoldDB" id="A0A818WTV1"/>
<organism evidence="2 3">
    <name type="scientific">Rotaria sordida</name>
    <dbReference type="NCBI Taxonomy" id="392033"/>
    <lineage>
        <taxon>Eukaryota</taxon>
        <taxon>Metazoa</taxon>
        <taxon>Spiralia</taxon>
        <taxon>Gnathifera</taxon>
        <taxon>Rotifera</taxon>
        <taxon>Eurotatoria</taxon>
        <taxon>Bdelloidea</taxon>
        <taxon>Philodinida</taxon>
        <taxon>Philodinidae</taxon>
        <taxon>Rotaria</taxon>
    </lineage>
</organism>
<comment type="similarity">
    <text evidence="1">Belongs to the peptidase S58 family.</text>
</comment>
<protein>
    <recommendedName>
        <fullName evidence="4">Aminopeptidase</fullName>
    </recommendedName>
</protein>
<name>A0A818WTV1_9BILA</name>
<dbReference type="InterPro" id="IPR016117">
    <property type="entry name" value="ArgJ-like_dom_sf"/>
</dbReference>